<dbReference type="AlphaFoldDB" id="A0A0E9WEB9"/>
<dbReference type="EMBL" id="GBXM01019870">
    <property type="protein sequence ID" value="JAH88707.1"/>
    <property type="molecule type" value="Transcribed_RNA"/>
</dbReference>
<organism evidence="1">
    <name type="scientific">Anguilla anguilla</name>
    <name type="common">European freshwater eel</name>
    <name type="synonym">Muraena anguilla</name>
    <dbReference type="NCBI Taxonomy" id="7936"/>
    <lineage>
        <taxon>Eukaryota</taxon>
        <taxon>Metazoa</taxon>
        <taxon>Chordata</taxon>
        <taxon>Craniata</taxon>
        <taxon>Vertebrata</taxon>
        <taxon>Euteleostomi</taxon>
        <taxon>Actinopterygii</taxon>
        <taxon>Neopterygii</taxon>
        <taxon>Teleostei</taxon>
        <taxon>Anguilliformes</taxon>
        <taxon>Anguillidae</taxon>
        <taxon>Anguilla</taxon>
    </lineage>
</organism>
<proteinExistence type="predicted"/>
<name>A0A0E9WEB9_ANGAN</name>
<evidence type="ECO:0000313" key="1">
    <source>
        <dbReference type="EMBL" id="JAH88707.1"/>
    </source>
</evidence>
<accession>A0A0E9WEB9</accession>
<sequence>MFVHNKSKVQPEMKTQTQNSVFWCKLENLYSKPGSLNHNLKLRFTIP</sequence>
<reference evidence="1" key="2">
    <citation type="journal article" date="2015" name="Fish Shellfish Immunol.">
        <title>Early steps in the European eel (Anguilla anguilla)-Vibrio vulnificus interaction in the gills: Role of the RtxA13 toxin.</title>
        <authorList>
            <person name="Callol A."/>
            <person name="Pajuelo D."/>
            <person name="Ebbesson L."/>
            <person name="Teles M."/>
            <person name="MacKenzie S."/>
            <person name="Amaro C."/>
        </authorList>
    </citation>
    <scope>NUCLEOTIDE SEQUENCE</scope>
</reference>
<protein>
    <submittedName>
        <fullName evidence="1">Uncharacterized protein</fullName>
    </submittedName>
</protein>
<reference evidence="1" key="1">
    <citation type="submission" date="2014-11" db="EMBL/GenBank/DDBJ databases">
        <authorList>
            <person name="Amaro Gonzalez C."/>
        </authorList>
    </citation>
    <scope>NUCLEOTIDE SEQUENCE</scope>
</reference>